<dbReference type="SMART" id="SM00261">
    <property type="entry name" value="FU"/>
    <property type="match status" value="4"/>
</dbReference>
<feature type="domain" description="EGF-like" evidence="1">
    <location>
        <begin position="578"/>
        <end position="608"/>
    </location>
</feature>
<organism evidence="2 3">
    <name type="scientific">Giardia intestinalis</name>
    <name type="common">Giardia lamblia</name>
    <dbReference type="NCBI Taxonomy" id="5741"/>
    <lineage>
        <taxon>Eukaryota</taxon>
        <taxon>Metamonada</taxon>
        <taxon>Diplomonadida</taxon>
        <taxon>Hexamitidae</taxon>
        <taxon>Giardiinae</taxon>
        <taxon>Giardia</taxon>
    </lineage>
</organism>
<dbReference type="VEuPathDB" id="GiardiaDB:QR46_4979"/>
<protein>
    <submittedName>
        <fullName evidence="2">NAD synthase</fullName>
    </submittedName>
</protein>
<evidence type="ECO:0000313" key="2">
    <source>
        <dbReference type="EMBL" id="ESU40305.1"/>
    </source>
</evidence>
<feature type="domain" description="EGF-like" evidence="1">
    <location>
        <begin position="320"/>
        <end position="355"/>
    </location>
</feature>
<dbReference type="AlphaFoldDB" id="V6TTG7"/>
<comment type="caution">
    <text evidence="2">The sequence shown here is derived from an EMBL/GenBank/DDBJ whole genome shotgun (WGS) entry which is preliminary data.</text>
</comment>
<dbReference type="InterPro" id="IPR009030">
    <property type="entry name" value="Growth_fac_rcpt_cys_sf"/>
</dbReference>
<dbReference type="SMART" id="SM00181">
    <property type="entry name" value="EGF"/>
    <property type="match status" value="6"/>
</dbReference>
<dbReference type="EMBL" id="AHHH01000256">
    <property type="protein sequence ID" value="ESU40305.1"/>
    <property type="molecule type" value="Genomic_DNA"/>
</dbReference>
<feature type="domain" description="EGF-like" evidence="1">
    <location>
        <begin position="152"/>
        <end position="182"/>
    </location>
</feature>
<dbReference type="OrthoDB" id="19138at2759"/>
<dbReference type="InterPro" id="IPR005127">
    <property type="entry name" value="Giardia_VSP"/>
</dbReference>
<dbReference type="PANTHER" id="PTHR23275:SF100">
    <property type="entry name" value="EGF-LIKE DOMAIN-CONTAINING PROTEIN"/>
    <property type="match status" value="1"/>
</dbReference>
<gene>
    <name evidence="2" type="ORF">GSB_155400</name>
</gene>
<dbReference type="Pfam" id="PF03302">
    <property type="entry name" value="VSP"/>
    <property type="match status" value="1"/>
</dbReference>
<reference evidence="3" key="1">
    <citation type="submission" date="2012-02" db="EMBL/GenBank/DDBJ databases">
        <title>Genome sequencing of Giardia lamblia Genotypes A2 and B isolates (DH and GS) and comparative analysis with the genomes of Genotypes A1 and E (WB and Pig).</title>
        <authorList>
            <person name="Adam R."/>
            <person name="Dahlstrom E."/>
            <person name="Martens C."/>
            <person name="Bruno D."/>
            <person name="Barbian K."/>
            <person name="Porcella S.F."/>
            <person name="Nash T."/>
        </authorList>
    </citation>
    <scope>NUCLEOTIDE SEQUENCE</scope>
    <source>
        <strain evidence="3">GS</strain>
    </source>
</reference>
<feature type="domain" description="EGF-like" evidence="1">
    <location>
        <begin position="104"/>
        <end position="151"/>
    </location>
</feature>
<feature type="domain" description="EGF-like" evidence="1">
    <location>
        <begin position="356"/>
        <end position="405"/>
    </location>
</feature>
<feature type="domain" description="EGF-like" evidence="1">
    <location>
        <begin position="270"/>
        <end position="319"/>
    </location>
</feature>
<dbReference type="InterPro" id="IPR000742">
    <property type="entry name" value="EGF"/>
</dbReference>
<sequence>MCSSAAQSGPIGGLCRPASSSQVAIVGCTGKDGAALTDSSTACGMCSGSGFFLFRGGCYSQTGTPGSEICTAVSNGECTTCATADWLFTNPTNPLTTPGTKCILCSDATGDGTTKGVANCQTCQAPSSAGLATCSACQDGYYKDQGTGACQKCDQTCATCEAAASTCTSCPEGKYLNGNTCVEDCGNGKYADPTTNECKSCATDIPECTACTYSDSLQKPVCSACNSAEQNKLLKKNTDGTTTCVNAAGCATDNQAGTHFLSTDSQKCILCNDKNDTNNQGIEGCGMCKKASASDANPTCTACIAGYYNSASGGTATCVACGANCATCTQAGDDKCDTCKPGYFMKTSSGPGQCFACDDANNQGVEGCAQCSGGATPTCTKCKPNYRKQQNGGAADDYTCTKTCEDETACGGTAGACGAIVINASGEMTYYCSHCGEFTKFPIDGICTTTKNGNDSGCTSHTCTSCTTGYFLYMGGCYSVSKEPGSLMCTTAEGGICTTAANSRYFAVPGAKVTDQSVLGCGNPLGTNTTSTNAYVGIQDCKTCTAPSAPSPAGMAAAKCTACDGGKTLTGSGYGCVTCSITGCSTCKADSMCEACGDGYRLEGDTCVRTGGNLSTGAIA</sequence>
<dbReference type="Proteomes" id="UP000018040">
    <property type="component" value="Unassembled WGS sequence"/>
</dbReference>
<dbReference type="InterPro" id="IPR052798">
    <property type="entry name" value="Giardia_VSA"/>
</dbReference>
<reference evidence="2 3" key="2">
    <citation type="journal article" date="2013" name="Genome Biol. Evol.">
        <title>Genome sequencing of Giardia lamblia genotypes A2 and B isolates (DH and GS) and comparative analysis with the genomes of genotypes A1 and E (WB and Pig).</title>
        <authorList>
            <person name="Adam R.D."/>
            <person name="Dahlstrom E.W."/>
            <person name="Martens C.A."/>
            <person name="Bruno D.P."/>
            <person name="Barbian K.D."/>
            <person name="Ricklefs S.M."/>
            <person name="Hernandez M.M."/>
            <person name="Narla N.P."/>
            <person name="Patel R.B."/>
            <person name="Porcella S.F."/>
            <person name="Nash T.E."/>
        </authorList>
    </citation>
    <scope>NUCLEOTIDE SEQUENCE [LARGE SCALE GENOMIC DNA]</scope>
    <source>
        <strain evidence="2 3">GS</strain>
    </source>
</reference>
<evidence type="ECO:0000313" key="3">
    <source>
        <dbReference type="Proteomes" id="UP000018040"/>
    </source>
</evidence>
<dbReference type="CDD" id="cd00064">
    <property type="entry name" value="FU"/>
    <property type="match status" value="1"/>
</dbReference>
<dbReference type="InterPro" id="IPR006212">
    <property type="entry name" value="Furin_repeat"/>
</dbReference>
<proteinExistence type="predicted"/>
<name>V6TTG7_GIAIN</name>
<dbReference type="Gene3D" id="2.10.220.10">
    <property type="entry name" value="Hormone Receptor, Insulin-like Growth Factor Receptor 1, Chain A, domain 2"/>
    <property type="match status" value="3"/>
</dbReference>
<dbReference type="SUPFAM" id="SSF57184">
    <property type="entry name" value="Growth factor receptor domain"/>
    <property type="match status" value="3"/>
</dbReference>
<accession>V6TTG7</accession>
<dbReference type="PANTHER" id="PTHR23275">
    <property type="entry name" value="CABRIOLET.-RELATED"/>
    <property type="match status" value="1"/>
</dbReference>
<evidence type="ECO:0000259" key="1">
    <source>
        <dbReference type="SMART" id="SM00181"/>
    </source>
</evidence>